<dbReference type="EMBL" id="CP146606">
    <property type="protein sequence ID" value="WYK18443.1"/>
    <property type="molecule type" value="Genomic_DNA"/>
</dbReference>
<organism evidence="1 2">
    <name type="scientific">Roseovarius rhodophyticola</name>
    <dbReference type="NCBI Taxonomy" id="3080827"/>
    <lineage>
        <taxon>Bacteria</taxon>
        <taxon>Pseudomonadati</taxon>
        <taxon>Pseudomonadota</taxon>
        <taxon>Alphaproteobacteria</taxon>
        <taxon>Rhodobacterales</taxon>
        <taxon>Roseobacteraceae</taxon>
        <taxon>Roseovarius</taxon>
    </lineage>
</organism>
<accession>A0ABZ2TK17</accession>
<dbReference type="Proteomes" id="UP001281305">
    <property type="component" value="Chromosome"/>
</dbReference>
<protein>
    <submittedName>
        <fullName evidence="1">Uncharacterized protein</fullName>
    </submittedName>
</protein>
<evidence type="ECO:0000313" key="2">
    <source>
        <dbReference type="Proteomes" id="UP001281305"/>
    </source>
</evidence>
<sequence>MTIGRRHGKKTAQDNLARALYAEIDFNTCDMDIFLERSPPLSELRQKLEDDCKLVPHITDARHTEIYRAHLNGIHSISDQTLQQCVQFYGLLEKIWVQIEGVNYPSYRTLSLEGRCNAVDVIKRTARTASVCGAALLRDFEKEYASLNLTRFDREKFDLSDDELGVKKKSIGDKLDAKRMGQ</sequence>
<gene>
    <name evidence="1" type="ORF">RZS32_000730</name>
</gene>
<proteinExistence type="predicted"/>
<keyword evidence="2" id="KW-1185">Reference proteome</keyword>
<dbReference type="RefSeq" id="WP_317055132.1">
    <property type="nucleotide sequence ID" value="NZ_CP146606.1"/>
</dbReference>
<evidence type="ECO:0000313" key="1">
    <source>
        <dbReference type="EMBL" id="WYK18443.1"/>
    </source>
</evidence>
<name>A0ABZ2TK17_9RHOB</name>
<reference evidence="1 2" key="1">
    <citation type="submission" date="2024-02" db="EMBL/GenBank/DDBJ databases">
        <title>Roseovarius strain W115 nov., isolated from a marine algae.</title>
        <authorList>
            <person name="Lee M.W."/>
            <person name="Lee J.K."/>
            <person name="Kim J.M."/>
            <person name="Choi D.G."/>
            <person name="Baek J.H."/>
            <person name="Bayburt H."/>
            <person name="Jung J.J."/>
            <person name="Han D.M."/>
            <person name="Jeon C.O."/>
        </authorList>
    </citation>
    <scope>NUCLEOTIDE SEQUENCE [LARGE SCALE GENOMIC DNA]</scope>
    <source>
        <strain evidence="1 2">W115</strain>
    </source>
</reference>